<evidence type="ECO:0000313" key="2">
    <source>
        <dbReference type="EMBL" id="KPQ17738.1"/>
    </source>
</evidence>
<dbReference type="Pfam" id="PF01381">
    <property type="entry name" value="HTH_3"/>
    <property type="match status" value="1"/>
</dbReference>
<dbReference type="OrthoDB" id="337567at2"/>
<feature type="domain" description="HTH cro/C1-type" evidence="1">
    <location>
        <begin position="115"/>
        <end position="171"/>
    </location>
</feature>
<organism evidence="2 3">
    <name type="scientific">Algoriphagus marincola HL-49</name>
    <dbReference type="NCBI Taxonomy" id="1305737"/>
    <lineage>
        <taxon>Bacteria</taxon>
        <taxon>Pseudomonadati</taxon>
        <taxon>Bacteroidota</taxon>
        <taxon>Cytophagia</taxon>
        <taxon>Cytophagales</taxon>
        <taxon>Cyclobacteriaceae</taxon>
        <taxon>Algoriphagus</taxon>
    </lineage>
</organism>
<dbReference type="AlphaFoldDB" id="A0A0N8KGS3"/>
<dbReference type="STRING" id="1305737.GCA_000526355_01370"/>
<dbReference type="SMART" id="SM00530">
    <property type="entry name" value="HTH_XRE"/>
    <property type="match status" value="1"/>
</dbReference>
<dbReference type="SUPFAM" id="SSF47413">
    <property type="entry name" value="lambda repressor-like DNA-binding domains"/>
    <property type="match status" value="1"/>
</dbReference>
<dbReference type="EMBL" id="LJXT01000029">
    <property type="protein sequence ID" value="KPQ17738.1"/>
    <property type="molecule type" value="Genomic_DNA"/>
</dbReference>
<dbReference type="InterPro" id="IPR010982">
    <property type="entry name" value="Lambda_DNA-bd_dom_sf"/>
</dbReference>
<evidence type="ECO:0000259" key="1">
    <source>
        <dbReference type="SMART" id="SM00530"/>
    </source>
</evidence>
<protein>
    <submittedName>
        <fullName evidence="2">Putative transcriptional regulator</fullName>
    </submittedName>
</protein>
<name>A0A0N8KGS3_9BACT</name>
<dbReference type="CDD" id="cd00093">
    <property type="entry name" value="HTH_XRE"/>
    <property type="match status" value="1"/>
</dbReference>
<sequence length="173" mass="19756">MRKTLKVPRILKINKIENNFVSVTFNNGEVRIIDFPKILKNFGVNESSPAFILFDEKELKKVKLKNHTLSFDNVEQYISTRDGKKVMVPFEIGADVLFEFSSPEKSESSFELGKSIRESRIKAGLTQQELALMSGTSRTYISRIENDKSDIELSTLRKIIEVGLGKQLEIKIK</sequence>
<dbReference type="Proteomes" id="UP000050421">
    <property type="component" value="Unassembled WGS sequence"/>
</dbReference>
<dbReference type="PATRIC" id="fig|1305737.6.peg.1906"/>
<accession>A0A0N8KGS3</accession>
<proteinExistence type="predicted"/>
<dbReference type="InterPro" id="IPR001387">
    <property type="entry name" value="Cro/C1-type_HTH"/>
</dbReference>
<gene>
    <name evidence="2" type="ORF">HLUCCX10_06210</name>
</gene>
<dbReference type="GO" id="GO:0003677">
    <property type="term" value="F:DNA binding"/>
    <property type="evidence" value="ECO:0007669"/>
    <property type="project" value="InterPro"/>
</dbReference>
<dbReference type="Gene3D" id="1.10.260.40">
    <property type="entry name" value="lambda repressor-like DNA-binding domains"/>
    <property type="match status" value="1"/>
</dbReference>
<reference evidence="2 3" key="1">
    <citation type="submission" date="2015-09" db="EMBL/GenBank/DDBJ databases">
        <title>Identification and resolution of microdiversity through metagenomic sequencing of parallel consortia.</title>
        <authorList>
            <person name="Nelson W.C."/>
            <person name="Romine M.F."/>
            <person name="Lindemann S.R."/>
        </authorList>
    </citation>
    <scope>NUCLEOTIDE SEQUENCE [LARGE SCALE GENOMIC DNA]</scope>
    <source>
        <strain evidence="2">HL-49</strain>
    </source>
</reference>
<dbReference type="eggNOG" id="COG3620">
    <property type="taxonomic scope" value="Bacteria"/>
</dbReference>
<comment type="caution">
    <text evidence="2">The sequence shown here is derived from an EMBL/GenBank/DDBJ whole genome shotgun (WGS) entry which is preliminary data.</text>
</comment>
<evidence type="ECO:0000313" key="3">
    <source>
        <dbReference type="Proteomes" id="UP000050421"/>
    </source>
</evidence>